<dbReference type="Proteomes" id="UP000184089">
    <property type="component" value="Unassembled WGS sequence"/>
</dbReference>
<feature type="domain" description="HTH cro/C1-type" evidence="1">
    <location>
        <begin position="8"/>
        <end position="59"/>
    </location>
</feature>
<evidence type="ECO:0000313" key="2">
    <source>
        <dbReference type="EMBL" id="SHG51608.1"/>
    </source>
</evidence>
<dbReference type="SMART" id="SM00530">
    <property type="entry name" value="HTH_XRE"/>
    <property type="match status" value="1"/>
</dbReference>
<dbReference type="RefSeq" id="WP_021661127.1">
    <property type="nucleotide sequence ID" value="NZ_FQVY01000004.1"/>
</dbReference>
<reference evidence="3" key="1">
    <citation type="submission" date="2016-11" db="EMBL/GenBank/DDBJ databases">
        <authorList>
            <person name="Jaros S."/>
            <person name="Januszkiewicz K."/>
            <person name="Wedrychowicz H."/>
        </authorList>
    </citation>
    <scope>NUCLEOTIDE SEQUENCE [LARGE SCALE GENOMIC DNA]</scope>
    <source>
        <strain evidence="3">DSM 4029</strain>
    </source>
</reference>
<evidence type="ECO:0000259" key="1">
    <source>
        <dbReference type="PROSITE" id="PS50943"/>
    </source>
</evidence>
<dbReference type="InterPro" id="IPR010982">
    <property type="entry name" value="Lambda_DNA-bd_dom_sf"/>
</dbReference>
<accession>A0AAP1LH19</accession>
<proteinExistence type="predicted"/>
<name>A0AAP1LH19_9FIRM</name>
<comment type="caution">
    <text evidence="2">The sequence shown here is derived from an EMBL/GenBank/DDBJ whole genome shotgun (WGS) entry which is preliminary data.</text>
</comment>
<dbReference type="AlphaFoldDB" id="A0AAP1LH19"/>
<dbReference type="GO" id="GO:0003677">
    <property type="term" value="F:DNA binding"/>
    <property type="evidence" value="ECO:0007669"/>
    <property type="project" value="InterPro"/>
</dbReference>
<protein>
    <submittedName>
        <fullName evidence="2">Transcriptional regulator, contains XRE-family HTH domain</fullName>
    </submittedName>
</protein>
<organism evidence="2 3">
    <name type="scientific">Bittarella massiliensis</name>
    <name type="common">ex Durand et al. 2017</name>
    <dbReference type="NCBI Taxonomy" id="1720313"/>
    <lineage>
        <taxon>Bacteria</taxon>
        <taxon>Bacillati</taxon>
        <taxon>Bacillota</taxon>
        <taxon>Clostridia</taxon>
        <taxon>Eubacteriales</taxon>
        <taxon>Oscillospiraceae</taxon>
        <taxon>Bittarella (ex Durand et al. 2017)</taxon>
    </lineage>
</organism>
<dbReference type="Gene3D" id="1.10.260.40">
    <property type="entry name" value="lambda repressor-like DNA-binding domains"/>
    <property type="match status" value="1"/>
</dbReference>
<sequence length="118" mass="13242">MFFDIYSQLCAQKGVSLSKAAEENGLSRTSVVKWKNGSTPSGATIQKLAAYFDVPVDYLLGNTDKKEKAPAENGRGFTDEDLKFALFDAPEEITDDIMDEVKRFAKYVEEQRRNGHIK</sequence>
<dbReference type="PROSITE" id="PS50943">
    <property type="entry name" value="HTH_CROC1"/>
    <property type="match status" value="1"/>
</dbReference>
<dbReference type="CDD" id="cd00093">
    <property type="entry name" value="HTH_XRE"/>
    <property type="match status" value="1"/>
</dbReference>
<evidence type="ECO:0000313" key="3">
    <source>
        <dbReference type="Proteomes" id="UP000184089"/>
    </source>
</evidence>
<gene>
    <name evidence="2" type="ORF">SAMN05444424_2628</name>
</gene>
<dbReference type="EMBL" id="FQVY01000004">
    <property type="protein sequence ID" value="SHG51608.1"/>
    <property type="molecule type" value="Genomic_DNA"/>
</dbReference>
<dbReference type="Pfam" id="PF01381">
    <property type="entry name" value="HTH_3"/>
    <property type="match status" value="1"/>
</dbReference>
<dbReference type="InterPro" id="IPR001387">
    <property type="entry name" value="Cro/C1-type_HTH"/>
</dbReference>
<dbReference type="SUPFAM" id="SSF47413">
    <property type="entry name" value="lambda repressor-like DNA-binding domains"/>
    <property type="match status" value="1"/>
</dbReference>